<keyword evidence="1" id="KW-0812">Transmembrane</keyword>
<feature type="transmembrane region" description="Helical" evidence="1">
    <location>
        <begin position="182"/>
        <end position="209"/>
    </location>
</feature>
<evidence type="ECO:0000256" key="1">
    <source>
        <dbReference type="SAM" id="Phobius"/>
    </source>
</evidence>
<dbReference type="EMBL" id="JALJOS010000004">
    <property type="protein sequence ID" value="KAK9840507.1"/>
    <property type="molecule type" value="Genomic_DNA"/>
</dbReference>
<gene>
    <name evidence="2" type="ORF">WJX74_011000</name>
</gene>
<evidence type="ECO:0000313" key="3">
    <source>
        <dbReference type="Proteomes" id="UP001438707"/>
    </source>
</evidence>
<evidence type="ECO:0000313" key="2">
    <source>
        <dbReference type="EMBL" id="KAK9840507.1"/>
    </source>
</evidence>
<comment type="caution">
    <text evidence="2">The sequence shown here is derived from an EMBL/GenBank/DDBJ whole genome shotgun (WGS) entry which is preliminary data.</text>
</comment>
<organism evidence="2 3">
    <name type="scientific">Apatococcus lobatus</name>
    <dbReference type="NCBI Taxonomy" id="904363"/>
    <lineage>
        <taxon>Eukaryota</taxon>
        <taxon>Viridiplantae</taxon>
        <taxon>Chlorophyta</taxon>
        <taxon>core chlorophytes</taxon>
        <taxon>Trebouxiophyceae</taxon>
        <taxon>Chlorellales</taxon>
        <taxon>Chlorellaceae</taxon>
        <taxon>Apatococcus</taxon>
    </lineage>
</organism>
<name>A0AAW1S327_9CHLO</name>
<reference evidence="2 3" key="1">
    <citation type="journal article" date="2024" name="Nat. Commun.">
        <title>Phylogenomics reveals the evolutionary origins of lichenization in chlorophyte algae.</title>
        <authorList>
            <person name="Puginier C."/>
            <person name="Libourel C."/>
            <person name="Otte J."/>
            <person name="Skaloud P."/>
            <person name="Haon M."/>
            <person name="Grisel S."/>
            <person name="Petersen M."/>
            <person name="Berrin J.G."/>
            <person name="Delaux P.M."/>
            <person name="Dal Grande F."/>
            <person name="Keller J."/>
        </authorList>
    </citation>
    <scope>NUCLEOTIDE SEQUENCE [LARGE SCALE GENOMIC DNA]</scope>
    <source>
        <strain evidence="2 3">SAG 2145</strain>
    </source>
</reference>
<dbReference type="Proteomes" id="UP001438707">
    <property type="component" value="Unassembled WGS sequence"/>
</dbReference>
<sequence length="245" mass="26633">MAPDRRQLRPVAMAESSVRTPITTQAIDGSAVSFHRSKIHQATSKSLFSAAGQPPNMRCPVCGSFVHEAAFHGQDSLTTFIVGEQVLRWNQAVMALEMQDDTTKGRIFLDEALDFRGNFFFGAVGNSCIGCATWHRSFNMLPRWSLTSACLSMVGVFAPWAFSGSLKGLDFWGAFIQGWAQALGLFFGLGSAFIALHAVANAITFMTAYKHDISFPSPHFAPRNAAVKAFVKFMGGQLVSGLQKA</sequence>
<keyword evidence="1" id="KW-0472">Membrane</keyword>
<keyword evidence="1" id="KW-1133">Transmembrane helix</keyword>
<proteinExistence type="predicted"/>
<feature type="transmembrane region" description="Helical" evidence="1">
    <location>
        <begin position="144"/>
        <end position="162"/>
    </location>
</feature>
<accession>A0AAW1S327</accession>
<keyword evidence="3" id="KW-1185">Reference proteome</keyword>
<dbReference type="AlphaFoldDB" id="A0AAW1S327"/>
<protein>
    <submittedName>
        <fullName evidence="2">Uncharacterized protein</fullName>
    </submittedName>
</protein>